<dbReference type="Proteomes" id="UP000053989">
    <property type="component" value="Unassembled WGS sequence"/>
</dbReference>
<dbReference type="InParanoid" id="A0A0C3AL70"/>
<keyword evidence="2" id="KW-1185">Reference proteome</keyword>
<organism evidence="1 2">
    <name type="scientific">Scleroderma citrinum Foug A</name>
    <dbReference type="NCBI Taxonomy" id="1036808"/>
    <lineage>
        <taxon>Eukaryota</taxon>
        <taxon>Fungi</taxon>
        <taxon>Dikarya</taxon>
        <taxon>Basidiomycota</taxon>
        <taxon>Agaricomycotina</taxon>
        <taxon>Agaricomycetes</taxon>
        <taxon>Agaricomycetidae</taxon>
        <taxon>Boletales</taxon>
        <taxon>Sclerodermatineae</taxon>
        <taxon>Sclerodermataceae</taxon>
        <taxon>Scleroderma</taxon>
    </lineage>
</organism>
<dbReference type="EMBL" id="KN822021">
    <property type="protein sequence ID" value="KIM65682.1"/>
    <property type="molecule type" value="Genomic_DNA"/>
</dbReference>
<gene>
    <name evidence="1" type="ORF">SCLCIDRAFT_444425</name>
</gene>
<name>A0A0C3AL70_9AGAM</name>
<dbReference type="AlphaFoldDB" id="A0A0C3AL70"/>
<sequence length="93" mass="9742">MCSAHPISGIVASAAVVQSPGPSCGIDPLVHSGTRAISHVFCVQVGSIVLSQMATDGSTPDKQQISRIRLVDDEGSTDYGRKCEESLVKPIFT</sequence>
<evidence type="ECO:0000313" key="1">
    <source>
        <dbReference type="EMBL" id="KIM65682.1"/>
    </source>
</evidence>
<evidence type="ECO:0000313" key="2">
    <source>
        <dbReference type="Proteomes" id="UP000053989"/>
    </source>
</evidence>
<reference evidence="1 2" key="1">
    <citation type="submission" date="2014-04" db="EMBL/GenBank/DDBJ databases">
        <authorList>
            <consortium name="DOE Joint Genome Institute"/>
            <person name="Kuo A."/>
            <person name="Kohler A."/>
            <person name="Nagy L.G."/>
            <person name="Floudas D."/>
            <person name="Copeland A."/>
            <person name="Barry K.W."/>
            <person name="Cichocki N."/>
            <person name="Veneault-Fourrey C."/>
            <person name="LaButti K."/>
            <person name="Lindquist E.A."/>
            <person name="Lipzen A."/>
            <person name="Lundell T."/>
            <person name="Morin E."/>
            <person name="Murat C."/>
            <person name="Sun H."/>
            <person name="Tunlid A."/>
            <person name="Henrissat B."/>
            <person name="Grigoriev I.V."/>
            <person name="Hibbett D.S."/>
            <person name="Martin F."/>
            <person name="Nordberg H.P."/>
            <person name="Cantor M.N."/>
            <person name="Hua S.X."/>
        </authorList>
    </citation>
    <scope>NUCLEOTIDE SEQUENCE [LARGE SCALE GENOMIC DNA]</scope>
    <source>
        <strain evidence="1 2">Foug A</strain>
    </source>
</reference>
<accession>A0A0C3AL70</accession>
<reference evidence="2" key="2">
    <citation type="submission" date="2015-01" db="EMBL/GenBank/DDBJ databases">
        <title>Evolutionary Origins and Diversification of the Mycorrhizal Mutualists.</title>
        <authorList>
            <consortium name="DOE Joint Genome Institute"/>
            <consortium name="Mycorrhizal Genomics Consortium"/>
            <person name="Kohler A."/>
            <person name="Kuo A."/>
            <person name="Nagy L.G."/>
            <person name="Floudas D."/>
            <person name="Copeland A."/>
            <person name="Barry K.W."/>
            <person name="Cichocki N."/>
            <person name="Veneault-Fourrey C."/>
            <person name="LaButti K."/>
            <person name="Lindquist E.A."/>
            <person name="Lipzen A."/>
            <person name="Lundell T."/>
            <person name="Morin E."/>
            <person name="Murat C."/>
            <person name="Riley R."/>
            <person name="Ohm R."/>
            <person name="Sun H."/>
            <person name="Tunlid A."/>
            <person name="Henrissat B."/>
            <person name="Grigoriev I.V."/>
            <person name="Hibbett D.S."/>
            <person name="Martin F."/>
        </authorList>
    </citation>
    <scope>NUCLEOTIDE SEQUENCE [LARGE SCALE GENOMIC DNA]</scope>
    <source>
        <strain evidence="2">Foug A</strain>
    </source>
</reference>
<protein>
    <submittedName>
        <fullName evidence="1">Uncharacterized protein</fullName>
    </submittedName>
</protein>
<dbReference type="HOGENOM" id="CLU_2400959_0_0_1"/>
<proteinExistence type="predicted"/>